<dbReference type="AlphaFoldDB" id="A0A7H9BJ03"/>
<sequence>MPMPDETTLNHDVAKVGASYLRAIVYIQMGVGLLLMGFGYWTGIDRFALMVRGEQTTGQVVQYLERGAATPGAERWFTAVVVFRNDAQTIYFQDWNGREYQGGVPETVSVIYDPRQPSNAIINRPALNWLPWAPVFVLGAFLFLLGVSTWLHRLLFRRTPRHGAA</sequence>
<feature type="transmembrane region" description="Helical" evidence="1">
    <location>
        <begin position="20"/>
        <end position="41"/>
    </location>
</feature>
<reference evidence="2 3" key="1">
    <citation type="submission" date="2020-07" db="EMBL/GenBank/DDBJ databases">
        <title>Complete genome sequence of Chitinibacter sp. 2T18.</title>
        <authorList>
            <person name="Bae J.-W."/>
            <person name="Choi J.-W."/>
        </authorList>
    </citation>
    <scope>NUCLEOTIDE SEQUENCE [LARGE SCALE GENOMIC DNA]</scope>
    <source>
        <strain evidence="2 3">2T18</strain>
    </source>
</reference>
<name>A0A7H9BJ03_9NEIS</name>
<gene>
    <name evidence="2" type="ORF">HQ393_08455</name>
</gene>
<organism evidence="2 3">
    <name type="scientific">Chitinibacter bivalviorum</name>
    <dbReference type="NCBI Taxonomy" id="2739434"/>
    <lineage>
        <taxon>Bacteria</taxon>
        <taxon>Pseudomonadati</taxon>
        <taxon>Pseudomonadota</taxon>
        <taxon>Betaproteobacteria</taxon>
        <taxon>Neisseriales</taxon>
        <taxon>Chitinibacteraceae</taxon>
        <taxon>Chitinibacter</taxon>
    </lineage>
</organism>
<dbReference type="EMBL" id="CP058627">
    <property type="protein sequence ID" value="QLG88276.1"/>
    <property type="molecule type" value="Genomic_DNA"/>
</dbReference>
<feature type="transmembrane region" description="Helical" evidence="1">
    <location>
        <begin position="129"/>
        <end position="151"/>
    </location>
</feature>
<keyword evidence="3" id="KW-1185">Reference proteome</keyword>
<keyword evidence="1" id="KW-0472">Membrane</keyword>
<dbReference type="KEGG" id="chiz:HQ393_08455"/>
<keyword evidence="1" id="KW-0812">Transmembrane</keyword>
<accession>A0A7H9BJ03</accession>
<keyword evidence="1" id="KW-1133">Transmembrane helix</keyword>
<protein>
    <submittedName>
        <fullName evidence="2">DUF3592 domain-containing protein</fullName>
    </submittedName>
</protein>
<dbReference type="Proteomes" id="UP000509597">
    <property type="component" value="Chromosome"/>
</dbReference>
<proteinExistence type="predicted"/>
<evidence type="ECO:0000313" key="2">
    <source>
        <dbReference type="EMBL" id="QLG88276.1"/>
    </source>
</evidence>
<evidence type="ECO:0000256" key="1">
    <source>
        <dbReference type="SAM" id="Phobius"/>
    </source>
</evidence>
<evidence type="ECO:0000313" key="3">
    <source>
        <dbReference type="Proteomes" id="UP000509597"/>
    </source>
</evidence>
<dbReference type="RefSeq" id="WP_179354793.1">
    <property type="nucleotide sequence ID" value="NZ_CP058627.1"/>
</dbReference>